<dbReference type="PANTHER" id="PTHR46041">
    <property type="entry name" value="MITOCHONDRIAL INNER MEMBRANE PROTEASE SUBUNIT 2"/>
    <property type="match status" value="1"/>
</dbReference>
<feature type="active site" evidence="11">
    <location>
        <position position="181"/>
    </location>
</feature>
<evidence type="ECO:0000256" key="8">
    <source>
        <dbReference type="ARBA" id="ARBA00022989"/>
    </source>
</evidence>
<dbReference type="GO" id="GO:0006627">
    <property type="term" value="P:protein processing involved in protein targeting to mitochondrion"/>
    <property type="evidence" value="ECO:0007669"/>
    <property type="project" value="InterPro"/>
</dbReference>
<name>A0A9W9WU95_9EURO</name>
<evidence type="ECO:0000259" key="13">
    <source>
        <dbReference type="Pfam" id="PF10502"/>
    </source>
</evidence>
<organism evidence="14 15">
    <name type="scientific">Penicillium diatomitis</name>
    <dbReference type="NCBI Taxonomy" id="2819901"/>
    <lineage>
        <taxon>Eukaryota</taxon>
        <taxon>Fungi</taxon>
        <taxon>Dikarya</taxon>
        <taxon>Ascomycota</taxon>
        <taxon>Pezizomycotina</taxon>
        <taxon>Eurotiomycetes</taxon>
        <taxon>Eurotiomycetidae</taxon>
        <taxon>Eurotiales</taxon>
        <taxon>Aspergillaceae</taxon>
        <taxon>Penicillium</taxon>
    </lineage>
</organism>
<keyword evidence="4" id="KW-0645">Protease</keyword>
<keyword evidence="6" id="KW-0999">Mitochondrion inner membrane</keyword>
<evidence type="ECO:0000256" key="2">
    <source>
        <dbReference type="ARBA" id="ARBA00007066"/>
    </source>
</evidence>
<dbReference type="InterPro" id="IPR000223">
    <property type="entry name" value="Pept_S26A_signal_pept_1"/>
</dbReference>
<reference evidence="14" key="2">
    <citation type="journal article" date="2023" name="IMA Fungus">
        <title>Comparative genomic study of the Penicillium genus elucidates a diverse pangenome and 15 lateral gene transfer events.</title>
        <authorList>
            <person name="Petersen C."/>
            <person name="Sorensen T."/>
            <person name="Nielsen M.R."/>
            <person name="Sondergaard T.E."/>
            <person name="Sorensen J.L."/>
            <person name="Fitzpatrick D.A."/>
            <person name="Frisvad J.C."/>
            <person name="Nielsen K.L."/>
        </authorList>
    </citation>
    <scope>NUCLEOTIDE SEQUENCE</scope>
    <source>
        <strain evidence="14">IBT 30728</strain>
    </source>
</reference>
<dbReference type="SUPFAM" id="SSF51306">
    <property type="entry name" value="LexA/Signal peptidase"/>
    <property type="match status" value="1"/>
</dbReference>
<evidence type="ECO:0000256" key="9">
    <source>
        <dbReference type="ARBA" id="ARBA00023128"/>
    </source>
</evidence>
<dbReference type="EMBL" id="JAPWDQ010000011">
    <property type="protein sequence ID" value="KAJ5475620.1"/>
    <property type="molecule type" value="Genomic_DNA"/>
</dbReference>
<feature type="active site" evidence="11">
    <location>
        <position position="123"/>
    </location>
</feature>
<accession>A0A9W9WU95</accession>
<gene>
    <name evidence="14" type="ORF">N7539_007907</name>
</gene>
<dbReference type="GO" id="GO:0006465">
    <property type="term" value="P:signal peptide processing"/>
    <property type="evidence" value="ECO:0007669"/>
    <property type="project" value="InterPro"/>
</dbReference>
<dbReference type="Pfam" id="PF10502">
    <property type="entry name" value="Peptidase_S26"/>
    <property type="match status" value="1"/>
</dbReference>
<feature type="compositionally biased region" description="Pro residues" evidence="12">
    <location>
        <begin position="40"/>
        <end position="50"/>
    </location>
</feature>
<dbReference type="InterPro" id="IPR036286">
    <property type="entry name" value="LexA/Signal_pep-like_sf"/>
</dbReference>
<dbReference type="GO" id="GO:0004252">
    <property type="term" value="F:serine-type endopeptidase activity"/>
    <property type="evidence" value="ECO:0007669"/>
    <property type="project" value="InterPro"/>
</dbReference>
<dbReference type="InterPro" id="IPR037730">
    <property type="entry name" value="IMP2"/>
</dbReference>
<sequence>MPPPDRMVGKLSKLRAINPTDAKLLARNGKPLPKRSANAAPPPQPEPQPEPAFSSEHYGPSLGRRRLFEPLRNTFARFRQRCRKLPTPILLSARTVQVMIPIVPIGYFLTDNVMRITKVNGPSMTPYLNENYDQMHTQSDTALIQMWSKHRWIPWKDGRRLERGMVVIFPSPADPSRKAVKRIVGLPGDRVTNRDFPNEGAHLVPWNHVWVEGDAANQQRSMDSNSYGPISISMIEGLAIAVLSPRMRWLNWKDWESKDVDAAGSNGRLRPDYRKSIQDRIVKNAAKVERPPEW</sequence>
<dbReference type="AlphaFoldDB" id="A0A9W9WU95"/>
<evidence type="ECO:0000256" key="4">
    <source>
        <dbReference type="ARBA" id="ARBA00022670"/>
    </source>
</evidence>
<evidence type="ECO:0000313" key="15">
    <source>
        <dbReference type="Proteomes" id="UP001148312"/>
    </source>
</evidence>
<reference evidence="14" key="1">
    <citation type="submission" date="2022-12" db="EMBL/GenBank/DDBJ databases">
        <authorList>
            <person name="Petersen C."/>
        </authorList>
    </citation>
    <scope>NUCLEOTIDE SEQUENCE</scope>
    <source>
        <strain evidence="14">IBT 30728</strain>
    </source>
</reference>
<protein>
    <recommendedName>
        <fullName evidence="3">Mitochondrial inner membrane protease subunit 2</fullName>
    </recommendedName>
</protein>
<dbReference type="PRINTS" id="PR00727">
    <property type="entry name" value="LEADERPTASE"/>
</dbReference>
<evidence type="ECO:0000256" key="7">
    <source>
        <dbReference type="ARBA" id="ARBA00022801"/>
    </source>
</evidence>
<feature type="domain" description="Peptidase S26" evidence="13">
    <location>
        <begin position="94"/>
        <end position="194"/>
    </location>
</feature>
<dbReference type="PANTHER" id="PTHR46041:SF2">
    <property type="entry name" value="MITOCHONDRIAL INNER MEMBRANE PROTEASE SUBUNIT 2"/>
    <property type="match status" value="1"/>
</dbReference>
<keyword evidence="9" id="KW-0496">Mitochondrion</keyword>
<evidence type="ECO:0000256" key="3">
    <source>
        <dbReference type="ARBA" id="ARBA00013650"/>
    </source>
</evidence>
<evidence type="ECO:0000256" key="12">
    <source>
        <dbReference type="SAM" id="MobiDB-lite"/>
    </source>
</evidence>
<evidence type="ECO:0000256" key="11">
    <source>
        <dbReference type="PIRSR" id="PIRSR600223-1"/>
    </source>
</evidence>
<evidence type="ECO:0000256" key="5">
    <source>
        <dbReference type="ARBA" id="ARBA00022692"/>
    </source>
</evidence>
<keyword evidence="5" id="KW-0812">Transmembrane</keyword>
<evidence type="ECO:0000256" key="6">
    <source>
        <dbReference type="ARBA" id="ARBA00022792"/>
    </source>
</evidence>
<dbReference type="CDD" id="cd06530">
    <property type="entry name" value="S26_SPase_I"/>
    <property type="match status" value="1"/>
</dbReference>
<dbReference type="GO" id="GO:0042720">
    <property type="term" value="C:mitochondrial inner membrane peptidase complex"/>
    <property type="evidence" value="ECO:0007669"/>
    <property type="project" value="InterPro"/>
</dbReference>
<feature type="region of interest" description="Disordered" evidence="12">
    <location>
        <begin position="19"/>
        <end position="59"/>
    </location>
</feature>
<dbReference type="RefSeq" id="XP_056787373.1">
    <property type="nucleotide sequence ID" value="XM_056937508.1"/>
</dbReference>
<dbReference type="Proteomes" id="UP001148312">
    <property type="component" value="Unassembled WGS sequence"/>
</dbReference>
<dbReference type="InterPro" id="IPR019533">
    <property type="entry name" value="Peptidase_S26"/>
</dbReference>
<keyword evidence="15" id="KW-1185">Reference proteome</keyword>
<comment type="similarity">
    <text evidence="2">Belongs to the peptidase S26 family. IMP2 subfamily.</text>
</comment>
<comment type="caution">
    <text evidence="14">The sequence shown here is derived from an EMBL/GenBank/DDBJ whole genome shotgun (WGS) entry which is preliminary data.</text>
</comment>
<evidence type="ECO:0000256" key="1">
    <source>
        <dbReference type="ARBA" id="ARBA00004434"/>
    </source>
</evidence>
<keyword evidence="7" id="KW-0378">Hydrolase</keyword>
<dbReference type="Gene3D" id="2.10.109.10">
    <property type="entry name" value="Umud Fragment, subunit A"/>
    <property type="match status" value="1"/>
</dbReference>
<evidence type="ECO:0000313" key="14">
    <source>
        <dbReference type="EMBL" id="KAJ5475620.1"/>
    </source>
</evidence>
<dbReference type="GeneID" id="81627757"/>
<keyword evidence="10" id="KW-0472">Membrane</keyword>
<proteinExistence type="inferred from homology"/>
<evidence type="ECO:0000256" key="10">
    <source>
        <dbReference type="ARBA" id="ARBA00023136"/>
    </source>
</evidence>
<comment type="subcellular location">
    <subcellularLocation>
        <location evidence="1">Mitochondrion inner membrane</location>
        <topology evidence="1">Single-pass membrane protein</topology>
    </subcellularLocation>
</comment>
<keyword evidence="8" id="KW-1133">Transmembrane helix</keyword>